<dbReference type="STRING" id="694430.Natoc_1447"/>
<keyword evidence="3" id="KW-1185">Reference proteome</keyword>
<dbReference type="Gene3D" id="3.40.50.880">
    <property type="match status" value="1"/>
</dbReference>
<accession>L0JZG5</accession>
<gene>
    <name evidence="2" type="ORF">Natoc_1447</name>
</gene>
<dbReference type="InterPro" id="IPR017926">
    <property type="entry name" value="GATASE"/>
</dbReference>
<dbReference type="PANTHER" id="PTHR42695:SF5">
    <property type="entry name" value="GLUTAMINE AMIDOTRANSFERASE YLR126C-RELATED"/>
    <property type="match status" value="1"/>
</dbReference>
<organism evidence="2 3">
    <name type="scientific">Natronococcus occultus SP4</name>
    <dbReference type="NCBI Taxonomy" id="694430"/>
    <lineage>
        <taxon>Archaea</taxon>
        <taxon>Methanobacteriati</taxon>
        <taxon>Methanobacteriota</taxon>
        <taxon>Stenosarchaea group</taxon>
        <taxon>Halobacteria</taxon>
        <taxon>Halobacteriales</taxon>
        <taxon>Natrialbaceae</taxon>
        <taxon>Natronococcus</taxon>
    </lineage>
</organism>
<dbReference type="RefSeq" id="WP_015320708.1">
    <property type="nucleotide sequence ID" value="NC_019974.1"/>
</dbReference>
<dbReference type="PROSITE" id="PS51273">
    <property type="entry name" value="GATASE_TYPE_1"/>
    <property type="match status" value="1"/>
</dbReference>
<evidence type="ECO:0000259" key="1">
    <source>
        <dbReference type="Pfam" id="PF00117"/>
    </source>
</evidence>
<dbReference type="CDD" id="cd01741">
    <property type="entry name" value="GATase1_1"/>
    <property type="match status" value="1"/>
</dbReference>
<dbReference type="EMBL" id="CP003929">
    <property type="protein sequence ID" value="AGB37258.1"/>
    <property type="molecule type" value="Genomic_DNA"/>
</dbReference>
<dbReference type="InterPro" id="IPR044992">
    <property type="entry name" value="ChyE-like"/>
</dbReference>
<dbReference type="GO" id="GO:0005829">
    <property type="term" value="C:cytosol"/>
    <property type="evidence" value="ECO:0007669"/>
    <property type="project" value="TreeGrafter"/>
</dbReference>
<dbReference type="eggNOG" id="arCOG00090">
    <property type="taxonomic scope" value="Archaea"/>
</dbReference>
<dbReference type="Pfam" id="PF00117">
    <property type="entry name" value="GATase"/>
    <property type="match status" value="1"/>
</dbReference>
<dbReference type="KEGG" id="nou:Natoc_1447"/>
<dbReference type="SUPFAM" id="SSF52317">
    <property type="entry name" value="Class I glutamine amidotransferase-like"/>
    <property type="match status" value="1"/>
</dbReference>
<evidence type="ECO:0000313" key="2">
    <source>
        <dbReference type="EMBL" id="AGB37258.1"/>
    </source>
</evidence>
<evidence type="ECO:0000313" key="3">
    <source>
        <dbReference type="Proteomes" id="UP000010878"/>
    </source>
</evidence>
<name>L0JZG5_9EURY</name>
<dbReference type="InterPro" id="IPR029062">
    <property type="entry name" value="Class_I_gatase-like"/>
</dbReference>
<dbReference type="GeneID" id="14404531"/>
<sequence>MSTSTADSSTLYVVRNEVDPDCEYHCDAVAARVPDAVEVDFVGGERPPLEDADGVVLTGSTAAVYEADSRPWIADQEALVRELVKREIPTLGVCFGHQVANAALGGTVEEVGTTATLVETDLADDPLFEDVDPVVPAVHGDAVTEPGEGMAVIAAADHAPVFGTRHRSAPLWTVQFHPEITAAVRDRLAADFGWESRQFSFADVSAERVFENFERLVAERTA</sequence>
<dbReference type="PANTHER" id="PTHR42695">
    <property type="entry name" value="GLUTAMINE AMIDOTRANSFERASE YLR126C-RELATED"/>
    <property type="match status" value="1"/>
</dbReference>
<reference evidence="2 3" key="1">
    <citation type="submission" date="2012-11" db="EMBL/GenBank/DDBJ databases">
        <title>FINISHED of Natronococcus occultus SP4, DSM 3396.</title>
        <authorList>
            <consortium name="DOE Joint Genome Institute"/>
            <person name="Eisen J."/>
            <person name="Huntemann M."/>
            <person name="Wei C.-L."/>
            <person name="Han J."/>
            <person name="Detter J.C."/>
            <person name="Han C."/>
            <person name="Tapia R."/>
            <person name="Chen A."/>
            <person name="Kyrpides N."/>
            <person name="Mavromatis K."/>
            <person name="Markowitz V."/>
            <person name="Szeto E."/>
            <person name="Ivanova N."/>
            <person name="Mikhailova N."/>
            <person name="Ovchinnikova G."/>
            <person name="Pagani I."/>
            <person name="Pati A."/>
            <person name="Goodwin L."/>
            <person name="Nordberg H.P."/>
            <person name="Cantor M.N."/>
            <person name="Hua S.X."/>
            <person name="Woyke T."/>
            <person name="Eisen J."/>
            <person name="Klenk H.-P."/>
            <person name="Klenk H.-P."/>
        </authorList>
    </citation>
    <scope>NUCLEOTIDE SEQUENCE [LARGE SCALE GENOMIC DNA]</scope>
    <source>
        <strain evidence="2 3">SP4</strain>
    </source>
</reference>
<dbReference type="AlphaFoldDB" id="L0JZG5"/>
<proteinExistence type="predicted"/>
<protein>
    <submittedName>
        <fullName evidence="2">GMP synthase family protein</fullName>
    </submittedName>
</protein>
<dbReference type="Proteomes" id="UP000010878">
    <property type="component" value="Chromosome"/>
</dbReference>
<feature type="domain" description="Glutamine amidotransferase" evidence="1">
    <location>
        <begin position="49"/>
        <end position="185"/>
    </location>
</feature>
<dbReference type="HOGENOM" id="CLU_1222558_0_0_2"/>
<dbReference type="OrthoDB" id="3321at2157"/>